<dbReference type="PANTHER" id="PTHR43394:SF1">
    <property type="entry name" value="ATP-BINDING CASSETTE SUB-FAMILY B MEMBER 10, MITOCHONDRIAL"/>
    <property type="match status" value="1"/>
</dbReference>
<dbReference type="InterPro" id="IPR039421">
    <property type="entry name" value="Type_1_exporter"/>
</dbReference>
<dbReference type="SMART" id="SM00382">
    <property type="entry name" value="AAA"/>
    <property type="match status" value="1"/>
</dbReference>
<dbReference type="FunFam" id="3.40.50.300:FF:000854">
    <property type="entry name" value="Multidrug ABC transporter ATP-binding protein"/>
    <property type="match status" value="1"/>
</dbReference>
<dbReference type="InterPro" id="IPR036640">
    <property type="entry name" value="ABC1_TM_sf"/>
</dbReference>
<evidence type="ECO:0000259" key="11">
    <source>
        <dbReference type="PROSITE" id="PS50929"/>
    </source>
</evidence>
<dbReference type="GO" id="GO:0005524">
    <property type="term" value="F:ATP binding"/>
    <property type="evidence" value="ECO:0007669"/>
    <property type="project" value="UniProtKB-KW"/>
</dbReference>
<dbReference type="Pfam" id="PF00005">
    <property type="entry name" value="ABC_tran"/>
    <property type="match status" value="1"/>
</dbReference>
<dbReference type="Gene3D" id="1.20.1560.10">
    <property type="entry name" value="ABC transporter type 1, transmembrane domain"/>
    <property type="match status" value="1"/>
</dbReference>
<dbReference type="GO" id="GO:0016887">
    <property type="term" value="F:ATP hydrolysis activity"/>
    <property type="evidence" value="ECO:0007669"/>
    <property type="project" value="InterPro"/>
</dbReference>
<dbReference type="InterPro" id="IPR027417">
    <property type="entry name" value="P-loop_NTPase"/>
</dbReference>
<dbReference type="Proteomes" id="UP000267223">
    <property type="component" value="Unassembled WGS sequence"/>
</dbReference>
<dbReference type="SUPFAM" id="SSF90123">
    <property type="entry name" value="ABC transporter transmembrane region"/>
    <property type="match status" value="1"/>
</dbReference>
<dbReference type="PROSITE" id="PS00211">
    <property type="entry name" value="ABC_TRANSPORTER_1"/>
    <property type="match status" value="1"/>
</dbReference>
<dbReference type="OrthoDB" id="9760358at2"/>
<sequence>MNLKRKKSKEKKPGIFKILKPYSGMITLLLLFAFLSNGLNLLIPKIIQFGIDDFSKGQLDMAKIITWFSAAAILIFIFTYLQSIIQTFASEKVARDMRKKLALKISEQDYAYIQDATPGKLLTNLTSDVDAIKMFVSQAIVSIVSSVVLIIGASILLLNINLKLGLIVLLIIPIIATTFFIVFKKVKTLFRKTQEVIDWLNKVINESILGAALIRVLNAQFTEYNKFMDANSEAKNLGMSILRLFATLIPIIVLTSNLARLTVLALGGHFVISGSMTLGEFAAFNSYIAILIFPIIMIGFMSNVIARATASYQRIVHTLETPDFVDKGTVNKQLEGNIMLEGISVYYGENPALKNITFSVKGGTRTAIIGPTAAGKSQVFNLLTTLIKPTEGNIFYDGIDISEYKRDSLLSQVGLVFQDSIIFNLSLRENIAFNSDVNPNDLQKAIETAELDEFIKSLPDGLDTIVSERGSSLSGGQKQRIMLARALAINPKILLLDDFTARVDALTEARISENVKQNYKGITLLSVTQKIDPVKDYDQIIVIMEGELIAKGTHDYLMQHSPEYVQIYQSQKSTTNLEVA</sequence>
<dbReference type="AlphaFoldDB" id="A0A3M9NRG2"/>
<dbReference type="Pfam" id="PF00664">
    <property type="entry name" value="ABC_membrane"/>
    <property type="match status" value="1"/>
</dbReference>
<evidence type="ECO:0000256" key="2">
    <source>
        <dbReference type="ARBA" id="ARBA00022448"/>
    </source>
</evidence>
<dbReference type="Gene3D" id="3.40.50.300">
    <property type="entry name" value="P-loop containing nucleotide triphosphate hydrolases"/>
    <property type="match status" value="1"/>
</dbReference>
<accession>A0A3M9NRG2</accession>
<gene>
    <name evidence="12" type="ORF">EFY79_01765</name>
</gene>
<feature type="transmembrane region" description="Helical" evidence="9">
    <location>
        <begin position="164"/>
        <end position="183"/>
    </location>
</feature>
<keyword evidence="3" id="KW-1003">Cell membrane</keyword>
<dbReference type="InterPro" id="IPR011527">
    <property type="entry name" value="ABC1_TM_dom"/>
</dbReference>
<dbReference type="GO" id="GO:0005886">
    <property type="term" value="C:plasma membrane"/>
    <property type="evidence" value="ECO:0007669"/>
    <property type="project" value="UniProtKB-SubCell"/>
</dbReference>
<keyword evidence="2" id="KW-0813">Transport</keyword>
<comment type="caution">
    <text evidence="12">The sequence shown here is derived from an EMBL/GenBank/DDBJ whole genome shotgun (WGS) entry which is preliminary data.</text>
</comment>
<keyword evidence="4 9" id="KW-0812">Transmembrane</keyword>
<dbReference type="PANTHER" id="PTHR43394">
    <property type="entry name" value="ATP-DEPENDENT PERMEASE MDL1, MITOCHONDRIAL"/>
    <property type="match status" value="1"/>
</dbReference>
<feature type="transmembrane region" description="Helical" evidence="9">
    <location>
        <begin position="64"/>
        <end position="89"/>
    </location>
</feature>
<feature type="transmembrane region" description="Helical" evidence="9">
    <location>
        <begin position="21"/>
        <end position="44"/>
    </location>
</feature>
<keyword evidence="6 12" id="KW-0067">ATP-binding</keyword>
<evidence type="ECO:0000259" key="10">
    <source>
        <dbReference type="PROSITE" id="PS50893"/>
    </source>
</evidence>
<dbReference type="InterPro" id="IPR003439">
    <property type="entry name" value="ABC_transporter-like_ATP-bd"/>
</dbReference>
<reference evidence="12 13" key="1">
    <citation type="submission" date="2018-11" db="EMBL/GenBank/DDBJ databases">
        <title>Draft genome sequence of Ferruginibacter sp. BO-59.</title>
        <authorList>
            <person name="Im W.T."/>
        </authorList>
    </citation>
    <scope>NUCLEOTIDE SEQUENCE [LARGE SCALE GENOMIC DNA]</scope>
    <source>
        <strain evidence="12 13">BO-59</strain>
    </source>
</reference>
<dbReference type="EMBL" id="RJJR01000001">
    <property type="protein sequence ID" value="RNI40055.1"/>
    <property type="molecule type" value="Genomic_DNA"/>
</dbReference>
<feature type="transmembrane region" description="Helical" evidence="9">
    <location>
        <begin position="139"/>
        <end position="158"/>
    </location>
</feature>
<evidence type="ECO:0000256" key="9">
    <source>
        <dbReference type="SAM" id="Phobius"/>
    </source>
</evidence>
<dbReference type="InterPro" id="IPR017871">
    <property type="entry name" value="ABC_transporter-like_CS"/>
</dbReference>
<keyword evidence="13" id="KW-1185">Reference proteome</keyword>
<keyword evidence="8 9" id="KW-0472">Membrane</keyword>
<evidence type="ECO:0000256" key="6">
    <source>
        <dbReference type="ARBA" id="ARBA00022840"/>
    </source>
</evidence>
<evidence type="ECO:0000256" key="5">
    <source>
        <dbReference type="ARBA" id="ARBA00022741"/>
    </source>
</evidence>
<dbReference type="PROSITE" id="PS50893">
    <property type="entry name" value="ABC_TRANSPORTER_2"/>
    <property type="match status" value="1"/>
</dbReference>
<protein>
    <submittedName>
        <fullName evidence="12">ABC transporter ATP-binding protein</fullName>
    </submittedName>
</protein>
<evidence type="ECO:0000256" key="8">
    <source>
        <dbReference type="ARBA" id="ARBA00023136"/>
    </source>
</evidence>
<proteinExistence type="predicted"/>
<dbReference type="PROSITE" id="PS50929">
    <property type="entry name" value="ABC_TM1F"/>
    <property type="match status" value="1"/>
</dbReference>
<dbReference type="SUPFAM" id="SSF52540">
    <property type="entry name" value="P-loop containing nucleoside triphosphate hydrolases"/>
    <property type="match status" value="1"/>
</dbReference>
<evidence type="ECO:0000256" key="3">
    <source>
        <dbReference type="ARBA" id="ARBA00022475"/>
    </source>
</evidence>
<keyword evidence="7 9" id="KW-1133">Transmembrane helix</keyword>
<evidence type="ECO:0000313" key="12">
    <source>
        <dbReference type="EMBL" id="RNI40055.1"/>
    </source>
</evidence>
<keyword evidence="5" id="KW-0547">Nucleotide-binding</keyword>
<feature type="domain" description="ABC transmembrane type-1" evidence="11">
    <location>
        <begin position="28"/>
        <end position="307"/>
    </location>
</feature>
<evidence type="ECO:0000256" key="1">
    <source>
        <dbReference type="ARBA" id="ARBA00004651"/>
    </source>
</evidence>
<evidence type="ECO:0000256" key="4">
    <source>
        <dbReference type="ARBA" id="ARBA00022692"/>
    </source>
</evidence>
<name>A0A3M9NRG2_9BACT</name>
<dbReference type="RefSeq" id="WP_123118945.1">
    <property type="nucleotide sequence ID" value="NZ_RJJR01000001.1"/>
</dbReference>
<organism evidence="12 13">
    <name type="scientific">Hanamia caeni</name>
    <dbReference type="NCBI Taxonomy" id="2294116"/>
    <lineage>
        <taxon>Bacteria</taxon>
        <taxon>Pseudomonadati</taxon>
        <taxon>Bacteroidota</taxon>
        <taxon>Chitinophagia</taxon>
        <taxon>Chitinophagales</taxon>
        <taxon>Chitinophagaceae</taxon>
        <taxon>Hanamia</taxon>
    </lineage>
</organism>
<dbReference type="InterPro" id="IPR003593">
    <property type="entry name" value="AAA+_ATPase"/>
</dbReference>
<comment type="subcellular location">
    <subcellularLocation>
        <location evidence="1">Cell membrane</location>
        <topology evidence="1">Multi-pass membrane protein</topology>
    </subcellularLocation>
</comment>
<evidence type="ECO:0000313" key="13">
    <source>
        <dbReference type="Proteomes" id="UP000267223"/>
    </source>
</evidence>
<feature type="transmembrane region" description="Helical" evidence="9">
    <location>
        <begin position="284"/>
        <end position="306"/>
    </location>
</feature>
<feature type="domain" description="ABC transporter" evidence="10">
    <location>
        <begin position="338"/>
        <end position="570"/>
    </location>
</feature>
<feature type="transmembrane region" description="Helical" evidence="9">
    <location>
        <begin position="244"/>
        <end position="272"/>
    </location>
</feature>
<evidence type="ECO:0000256" key="7">
    <source>
        <dbReference type="ARBA" id="ARBA00022989"/>
    </source>
</evidence>
<dbReference type="CDD" id="cd18548">
    <property type="entry name" value="ABC_6TM_Tm287_like"/>
    <property type="match status" value="1"/>
</dbReference>
<dbReference type="GO" id="GO:0015421">
    <property type="term" value="F:ABC-type oligopeptide transporter activity"/>
    <property type="evidence" value="ECO:0007669"/>
    <property type="project" value="TreeGrafter"/>
</dbReference>